<organism evidence="2 3">
    <name type="scientific">Teladorsagia circumcincta</name>
    <name type="common">Brown stomach worm</name>
    <name type="synonym">Ostertagia circumcincta</name>
    <dbReference type="NCBI Taxonomy" id="45464"/>
    <lineage>
        <taxon>Eukaryota</taxon>
        <taxon>Metazoa</taxon>
        <taxon>Ecdysozoa</taxon>
        <taxon>Nematoda</taxon>
        <taxon>Chromadorea</taxon>
        <taxon>Rhabditida</taxon>
        <taxon>Rhabditina</taxon>
        <taxon>Rhabditomorpha</taxon>
        <taxon>Strongyloidea</taxon>
        <taxon>Trichostrongylidae</taxon>
        <taxon>Teladorsagia</taxon>
    </lineage>
</organism>
<dbReference type="OrthoDB" id="5946976at2759"/>
<proteinExistence type="predicted"/>
<evidence type="ECO:0000313" key="2">
    <source>
        <dbReference type="EMBL" id="PIO55485.1"/>
    </source>
</evidence>
<dbReference type="PANTHER" id="PTHR43319">
    <property type="entry name" value="BETA-LACTAMASE-RELATED"/>
    <property type="match status" value="1"/>
</dbReference>
<dbReference type="AlphaFoldDB" id="A0A2G9TC23"/>
<accession>A0A2G9TC23</accession>
<feature type="domain" description="Beta-lactamase-related" evidence="1">
    <location>
        <begin position="9"/>
        <end position="182"/>
    </location>
</feature>
<dbReference type="EMBL" id="KZ385802">
    <property type="protein sequence ID" value="PIO55485.1"/>
    <property type="molecule type" value="Genomic_DNA"/>
</dbReference>
<reference evidence="2 3" key="1">
    <citation type="submission" date="2015-09" db="EMBL/GenBank/DDBJ databases">
        <title>Draft genome of the parasitic nematode Teladorsagia circumcincta isolate WARC Sus (inbred).</title>
        <authorList>
            <person name="Mitreva M."/>
        </authorList>
    </citation>
    <scope>NUCLEOTIDE SEQUENCE [LARGE SCALE GENOMIC DNA]</scope>
    <source>
        <strain evidence="2 3">S</strain>
    </source>
</reference>
<dbReference type="Gene3D" id="3.40.710.10">
    <property type="entry name" value="DD-peptidase/beta-lactamase superfamily"/>
    <property type="match status" value="1"/>
</dbReference>
<dbReference type="PANTHER" id="PTHR43319:SF2">
    <property type="entry name" value="BETA-LACTAMASE-RELATED DOMAIN-CONTAINING PROTEIN"/>
    <property type="match status" value="1"/>
</dbReference>
<feature type="non-terminal residue" evidence="2">
    <location>
        <position position="188"/>
    </location>
</feature>
<dbReference type="InterPro" id="IPR012338">
    <property type="entry name" value="Beta-lactam/transpept-like"/>
</dbReference>
<dbReference type="Pfam" id="PF00144">
    <property type="entry name" value="Beta-lactamase"/>
    <property type="match status" value="1"/>
</dbReference>
<name>A0A2G9TC23_TELCI</name>
<evidence type="ECO:0000313" key="3">
    <source>
        <dbReference type="Proteomes" id="UP000230423"/>
    </source>
</evidence>
<dbReference type="Proteomes" id="UP000230423">
    <property type="component" value="Unassembled WGS sequence"/>
</dbReference>
<evidence type="ECO:0000259" key="1">
    <source>
        <dbReference type="Pfam" id="PF00144"/>
    </source>
</evidence>
<keyword evidence="3" id="KW-1185">Reference proteome</keyword>
<gene>
    <name evidence="2" type="ORF">TELCIR_23128</name>
</gene>
<sequence length="188" mass="21474">MVPRIMRFTYGWLVDQIVRHADEKRRGVAQFLREELTEPNEIDFHICLDATEEHRVARATLASIPEMIAEVWHEPRVALMMFNFYSHLAFKDSVISKAMANPPWKNAESPCTRNSHNKEALEVAAAMGFGNARSLASLFSLLVNGRIVSDRTLELLKRPVINATDHVLNSNTVKGHGFFYYPSLLEYE</sequence>
<dbReference type="SUPFAM" id="SSF56601">
    <property type="entry name" value="beta-lactamase/transpeptidase-like"/>
    <property type="match status" value="1"/>
</dbReference>
<protein>
    <recommendedName>
        <fullName evidence="1">Beta-lactamase-related domain-containing protein</fullName>
    </recommendedName>
</protein>
<dbReference type="InterPro" id="IPR001466">
    <property type="entry name" value="Beta-lactam-related"/>
</dbReference>
<dbReference type="InterPro" id="IPR052907">
    <property type="entry name" value="Beta-lactamase/esterase"/>
</dbReference>